<dbReference type="PANTHER" id="PTHR43350">
    <property type="entry name" value="NAD-DEPENDENT ALCOHOL DEHYDROGENASE"/>
    <property type="match status" value="1"/>
</dbReference>
<dbReference type="InterPro" id="IPR036291">
    <property type="entry name" value="NAD(P)-bd_dom_sf"/>
</dbReference>
<keyword evidence="9" id="KW-1185">Reference proteome</keyword>
<reference evidence="9" key="1">
    <citation type="journal article" date="2019" name="Int. J. Syst. Evol. Microbiol.">
        <title>The Global Catalogue of Microorganisms (GCM) 10K type strain sequencing project: providing services to taxonomists for standard genome sequencing and annotation.</title>
        <authorList>
            <consortium name="The Broad Institute Genomics Platform"/>
            <consortium name="The Broad Institute Genome Sequencing Center for Infectious Disease"/>
            <person name="Wu L."/>
            <person name="Ma J."/>
        </authorList>
    </citation>
    <scope>NUCLEOTIDE SEQUENCE [LARGE SCALE GENOMIC DNA]</scope>
    <source>
        <strain evidence="9">CGMCC 4.7645</strain>
    </source>
</reference>
<evidence type="ECO:0000256" key="2">
    <source>
        <dbReference type="ARBA" id="ARBA00008072"/>
    </source>
</evidence>
<dbReference type="InterPro" id="IPR013149">
    <property type="entry name" value="ADH-like_C"/>
</dbReference>
<dbReference type="Proteomes" id="UP001597417">
    <property type="component" value="Unassembled WGS sequence"/>
</dbReference>
<proteinExistence type="inferred from homology"/>
<dbReference type="SUPFAM" id="SSF51735">
    <property type="entry name" value="NAD(P)-binding Rossmann-fold domains"/>
    <property type="match status" value="1"/>
</dbReference>
<protein>
    <submittedName>
        <fullName evidence="8">Zinc-binding dehydrogenase</fullName>
    </submittedName>
</protein>
<dbReference type="InterPro" id="IPR013154">
    <property type="entry name" value="ADH-like_N"/>
</dbReference>
<evidence type="ECO:0000256" key="3">
    <source>
        <dbReference type="ARBA" id="ARBA00022723"/>
    </source>
</evidence>
<comment type="similarity">
    <text evidence="2">Belongs to the zinc-containing alcohol dehydrogenase family.</text>
</comment>
<dbReference type="Gene3D" id="3.40.50.720">
    <property type="entry name" value="NAD(P)-binding Rossmann-like Domain"/>
    <property type="match status" value="1"/>
</dbReference>
<comment type="caution">
    <text evidence="8">The sequence shown here is derived from an EMBL/GenBank/DDBJ whole genome shotgun (WGS) entry which is preliminary data.</text>
</comment>
<dbReference type="SUPFAM" id="SSF50129">
    <property type="entry name" value="GroES-like"/>
    <property type="match status" value="1"/>
</dbReference>
<organism evidence="8 9">
    <name type="scientific">Amycolatopsis pigmentata</name>
    <dbReference type="NCBI Taxonomy" id="450801"/>
    <lineage>
        <taxon>Bacteria</taxon>
        <taxon>Bacillati</taxon>
        <taxon>Actinomycetota</taxon>
        <taxon>Actinomycetes</taxon>
        <taxon>Pseudonocardiales</taxon>
        <taxon>Pseudonocardiaceae</taxon>
        <taxon>Amycolatopsis</taxon>
    </lineage>
</organism>
<keyword evidence="3" id="KW-0479">Metal-binding</keyword>
<evidence type="ECO:0000259" key="7">
    <source>
        <dbReference type="Pfam" id="PF08240"/>
    </source>
</evidence>
<dbReference type="Gene3D" id="3.90.180.10">
    <property type="entry name" value="Medium-chain alcohol dehydrogenases, catalytic domain"/>
    <property type="match status" value="1"/>
</dbReference>
<accession>A0ABW5G3W1</accession>
<evidence type="ECO:0000256" key="4">
    <source>
        <dbReference type="ARBA" id="ARBA00022833"/>
    </source>
</evidence>
<dbReference type="PANTHER" id="PTHR43350:SF2">
    <property type="entry name" value="GROES-LIKE ZINC-BINDING ALCOHOL DEHYDROGENASE FAMILY PROTEIN"/>
    <property type="match status" value="1"/>
</dbReference>
<gene>
    <name evidence="8" type="ORF">ACFSXZ_30800</name>
</gene>
<name>A0ABW5G3W1_9PSEU</name>
<keyword evidence="5" id="KW-0560">Oxidoreductase</keyword>
<dbReference type="Pfam" id="PF00107">
    <property type="entry name" value="ADH_zinc_N"/>
    <property type="match status" value="1"/>
</dbReference>
<dbReference type="Pfam" id="PF08240">
    <property type="entry name" value="ADH_N"/>
    <property type="match status" value="1"/>
</dbReference>
<comment type="cofactor">
    <cofactor evidence="1">
        <name>Zn(2+)</name>
        <dbReference type="ChEBI" id="CHEBI:29105"/>
    </cofactor>
</comment>
<dbReference type="EMBL" id="JBHUKR010000020">
    <property type="protein sequence ID" value="MFD2420727.1"/>
    <property type="molecule type" value="Genomic_DNA"/>
</dbReference>
<dbReference type="InterPro" id="IPR011032">
    <property type="entry name" value="GroES-like_sf"/>
</dbReference>
<evidence type="ECO:0000313" key="9">
    <source>
        <dbReference type="Proteomes" id="UP001597417"/>
    </source>
</evidence>
<feature type="domain" description="Alcohol dehydrogenase-like C-terminal" evidence="6">
    <location>
        <begin position="193"/>
        <end position="316"/>
    </location>
</feature>
<evidence type="ECO:0000259" key="6">
    <source>
        <dbReference type="Pfam" id="PF00107"/>
    </source>
</evidence>
<sequence length="366" mass="38253">MRETRAAVLHEVGAPLRMETIRLRDPGPREIVVRILAVDVCITDALSSIGKLLAAPPTVLGHAASAIVEEVGSRVTHVRPGQRVVIAGTPACGSCFYCVRGQEYQCVDIVGGIVPPWVIGAREDGTPVHSDGGVGTFAERMVLRESCVVAVDSSVGDIELSLLGCGLTSGVGAVVNIARVTPGSSVAVLGAGAIGLWMVQGARLAGAAEIVVVEPRAERREIALAVGATAVHDPADGDPVEFVRGLTEGRGADYVFEAAGPPSAFAQALTMTRRGGTMVPTGWESRDTTVTLPVVDLTVTSKTIIGCQYGNTRNRWDLPRFATLLERGLLDPAPVLSKTFTLDEADQALRAALGHEVVTGVLKMPS</sequence>
<feature type="domain" description="Alcohol dehydrogenase-like N-terminal" evidence="7">
    <location>
        <begin position="27"/>
        <end position="151"/>
    </location>
</feature>
<evidence type="ECO:0000256" key="5">
    <source>
        <dbReference type="ARBA" id="ARBA00023002"/>
    </source>
</evidence>
<keyword evidence="4" id="KW-0862">Zinc</keyword>
<evidence type="ECO:0000313" key="8">
    <source>
        <dbReference type="EMBL" id="MFD2420727.1"/>
    </source>
</evidence>
<evidence type="ECO:0000256" key="1">
    <source>
        <dbReference type="ARBA" id="ARBA00001947"/>
    </source>
</evidence>
<dbReference type="RefSeq" id="WP_378268924.1">
    <property type="nucleotide sequence ID" value="NZ_JBHUKR010000020.1"/>
</dbReference>